<dbReference type="InterPro" id="IPR050194">
    <property type="entry name" value="Glycosyltransferase_grp1"/>
</dbReference>
<feature type="domain" description="Glycosyltransferase subfamily 4-like N-terminal" evidence="5">
    <location>
        <begin position="13"/>
        <end position="178"/>
    </location>
</feature>
<dbReference type="GO" id="GO:0016757">
    <property type="term" value="F:glycosyltransferase activity"/>
    <property type="evidence" value="ECO:0007669"/>
    <property type="project" value="UniProtKB-KW"/>
</dbReference>
<evidence type="ECO:0000259" key="5">
    <source>
        <dbReference type="Pfam" id="PF13439"/>
    </source>
</evidence>
<dbReference type="InterPro" id="IPR001296">
    <property type="entry name" value="Glyco_trans_1"/>
</dbReference>
<dbReference type="Pfam" id="PF00534">
    <property type="entry name" value="Glycos_transf_1"/>
    <property type="match status" value="1"/>
</dbReference>
<keyword evidence="3 6" id="KW-0808">Transferase</keyword>
<feature type="domain" description="Glycosyl transferase family 1" evidence="4">
    <location>
        <begin position="203"/>
        <end position="345"/>
    </location>
</feature>
<dbReference type="Pfam" id="PF13439">
    <property type="entry name" value="Glyco_transf_4"/>
    <property type="match status" value="1"/>
</dbReference>
<evidence type="ECO:0000313" key="6">
    <source>
        <dbReference type="EMBL" id="REF30378.1"/>
    </source>
</evidence>
<keyword evidence="2" id="KW-0328">Glycosyltransferase</keyword>
<evidence type="ECO:0000256" key="1">
    <source>
        <dbReference type="ARBA" id="ARBA00021292"/>
    </source>
</evidence>
<dbReference type="GO" id="GO:1901137">
    <property type="term" value="P:carbohydrate derivative biosynthetic process"/>
    <property type="evidence" value="ECO:0007669"/>
    <property type="project" value="UniProtKB-ARBA"/>
</dbReference>
<evidence type="ECO:0000256" key="3">
    <source>
        <dbReference type="ARBA" id="ARBA00022679"/>
    </source>
</evidence>
<dbReference type="AlphaFoldDB" id="A0A3D9ULQ6"/>
<evidence type="ECO:0000259" key="4">
    <source>
        <dbReference type="Pfam" id="PF00534"/>
    </source>
</evidence>
<reference evidence="6 7" key="1">
    <citation type="submission" date="2018-08" db="EMBL/GenBank/DDBJ databases">
        <title>Sequencing the genomes of 1000 actinobacteria strains.</title>
        <authorList>
            <person name="Klenk H.-P."/>
        </authorList>
    </citation>
    <scope>NUCLEOTIDE SEQUENCE [LARGE SCALE GENOMIC DNA]</scope>
    <source>
        <strain evidence="6 7">DSM 22967</strain>
    </source>
</reference>
<protein>
    <recommendedName>
        <fullName evidence="1">D-inositol 3-phosphate glycosyltransferase</fullName>
    </recommendedName>
</protein>
<accession>A0A3D9ULQ6</accession>
<evidence type="ECO:0000313" key="7">
    <source>
        <dbReference type="Proteomes" id="UP000256253"/>
    </source>
</evidence>
<dbReference type="RefSeq" id="WP_115922382.1">
    <property type="nucleotide sequence ID" value="NZ_QTUA01000001.1"/>
</dbReference>
<sequence>MKIAIAHDYLTQFGGAERVVLSLMKAFPEAPIYTTLYDPDTTFPEFRSADVRVSPLNKAGAMRGNHRMALPFLAPVSSRITIDADVVIASSSGWAHGFRTNGRKLVYCHSPARWLYLTDEYLGSHGASSVIRPALAALRPVLKRWDAQAAASADRYLANSHVVQERIKHVYGIDSDVIFPPHRVDLDGSRELVPQIADDWPDFHLLVSRLLPYKNVDRAIEAFNDLPDERLVVVGKGPLAAQLRSKAKANSLLLEGIPDAQLRWLYANATALIAPSHEDFGLTVVEAAAFGTPALALRAGGYLDTVEPGLSGYFFSHPKAADIADAVHRHRERPLDRDAVAEHARGFDEDAFIGRIRNEVDLLMAGAFADRKHPHPA</sequence>
<comment type="caution">
    <text evidence="6">The sequence shown here is derived from an EMBL/GenBank/DDBJ whole genome shotgun (WGS) entry which is preliminary data.</text>
</comment>
<gene>
    <name evidence="6" type="ORF">DFJ65_1384</name>
</gene>
<evidence type="ECO:0000256" key="2">
    <source>
        <dbReference type="ARBA" id="ARBA00022676"/>
    </source>
</evidence>
<dbReference type="Proteomes" id="UP000256253">
    <property type="component" value="Unassembled WGS sequence"/>
</dbReference>
<dbReference type="InterPro" id="IPR028098">
    <property type="entry name" value="Glyco_trans_4-like_N"/>
</dbReference>
<dbReference type="SUPFAM" id="SSF53756">
    <property type="entry name" value="UDP-Glycosyltransferase/glycogen phosphorylase"/>
    <property type="match status" value="1"/>
</dbReference>
<dbReference type="PANTHER" id="PTHR45947:SF3">
    <property type="entry name" value="SULFOQUINOVOSYL TRANSFERASE SQD2"/>
    <property type="match status" value="1"/>
</dbReference>
<dbReference type="PANTHER" id="PTHR45947">
    <property type="entry name" value="SULFOQUINOVOSYL TRANSFERASE SQD2"/>
    <property type="match status" value="1"/>
</dbReference>
<organism evidence="6 7">
    <name type="scientific">Calidifontibacter indicus</name>
    <dbReference type="NCBI Taxonomy" id="419650"/>
    <lineage>
        <taxon>Bacteria</taxon>
        <taxon>Bacillati</taxon>
        <taxon>Actinomycetota</taxon>
        <taxon>Actinomycetes</taxon>
        <taxon>Micrococcales</taxon>
        <taxon>Dermacoccaceae</taxon>
        <taxon>Calidifontibacter</taxon>
    </lineage>
</organism>
<keyword evidence="7" id="KW-1185">Reference proteome</keyword>
<dbReference type="Gene3D" id="3.40.50.2000">
    <property type="entry name" value="Glycogen Phosphorylase B"/>
    <property type="match status" value="2"/>
</dbReference>
<dbReference type="OrthoDB" id="9801573at2"/>
<proteinExistence type="predicted"/>
<name>A0A3D9ULQ6_9MICO</name>
<dbReference type="EMBL" id="QTUA01000001">
    <property type="protein sequence ID" value="REF30378.1"/>
    <property type="molecule type" value="Genomic_DNA"/>
</dbReference>